<evidence type="ECO:0000313" key="20">
    <source>
        <dbReference type="Proteomes" id="UP000031521"/>
    </source>
</evidence>
<evidence type="ECO:0000256" key="3">
    <source>
        <dbReference type="ARBA" id="ARBA00022475"/>
    </source>
</evidence>
<protein>
    <submittedName>
        <fullName evidence="19">Acetyltransferase</fullName>
    </submittedName>
</protein>
<keyword evidence="3" id="KW-1003">Cell membrane</keyword>
<evidence type="ECO:0000259" key="17">
    <source>
        <dbReference type="Pfam" id="PF13614"/>
    </source>
</evidence>
<dbReference type="GO" id="GO:0042802">
    <property type="term" value="F:identical protein binding"/>
    <property type="evidence" value="ECO:0007669"/>
    <property type="project" value="UniProtKB-ARBA"/>
</dbReference>
<dbReference type="GO" id="GO:0005524">
    <property type="term" value="F:ATP binding"/>
    <property type="evidence" value="ECO:0007669"/>
    <property type="project" value="UniProtKB-KW"/>
</dbReference>
<dbReference type="InterPro" id="IPR025669">
    <property type="entry name" value="AAA_dom"/>
</dbReference>
<dbReference type="Pfam" id="PF13614">
    <property type="entry name" value="AAA_31"/>
    <property type="match status" value="1"/>
</dbReference>
<keyword evidence="12" id="KW-0829">Tyrosine-protein kinase</keyword>
<accession>A0A0B5E6X3</accession>
<dbReference type="SUPFAM" id="SSF52540">
    <property type="entry name" value="P-loop containing nucleoside triphosphate hydrolases"/>
    <property type="match status" value="1"/>
</dbReference>
<dbReference type="Pfam" id="PF23607">
    <property type="entry name" value="WZC_N"/>
    <property type="match status" value="1"/>
</dbReference>
<dbReference type="InterPro" id="IPR027417">
    <property type="entry name" value="P-loop_NTPase"/>
</dbReference>
<gene>
    <name evidence="19" type="ORF">P73_4056</name>
</gene>
<keyword evidence="7" id="KW-0547">Nucleotide-binding</keyword>
<name>A0A0B5E6X3_9RHOB</name>
<comment type="subcellular location">
    <subcellularLocation>
        <location evidence="1">Cell inner membrane</location>
        <topology evidence="1">Multi-pass membrane protein</topology>
    </subcellularLocation>
</comment>
<dbReference type="Pfam" id="PF13807">
    <property type="entry name" value="GNVR"/>
    <property type="match status" value="1"/>
</dbReference>
<evidence type="ECO:0000256" key="1">
    <source>
        <dbReference type="ARBA" id="ARBA00004429"/>
    </source>
</evidence>
<keyword evidence="6 15" id="KW-0812">Transmembrane</keyword>
<comment type="similarity">
    <text evidence="2">Belongs to the etk/wzc family.</text>
</comment>
<evidence type="ECO:0000313" key="19">
    <source>
        <dbReference type="EMBL" id="AJE48771.1"/>
    </source>
</evidence>
<proteinExistence type="inferred from homology"/>
<keyword evidence="9" id="KW-0067">ATP-binding</keyword>
<evidence type="ECO:0000259" key="16">
    <source>
        <dbReference type="Pfam" id="PF02706"/>
    </source>
</evidence>
<dbReference type="Proteomes" id="UP000031521">
    <property type="component" value="Chromosome"/>
</dbReference>
<keyword evidence="8" id="KW-0418">Kinase</keyword>
<evidence type="ECO:0000256" key="13">
    <source>
        <dbReference type="ARBA" id="ARBA00053015"/>
    </source>
</evidence>
<evidence type="ECO:0000256" key="8">
    <source>
        <dbReference type="ARBA" id="ARBA00022777"/>
    </source>
</evidence>
<dbReference type="GO" id="GO:0005886">
    <property type="term" value="C:plasma membrane"/>
    <property type="evidence" value="ECO:0007669"/>
    <property type="project" value="UniProtKB-SubCell"/>
</dbReference>
<dbReference type="CDD" id="cd05387">
    <property type="entry name" value="BY-kinase"/>
    <property type="match status" value="1"/>
</dbReference>
<keyword evidence="14" id="KW-0175">Coiled coil</keyword>
<feature type="transmembrane region" description="Helical" evidence="15">
    <location>
        <begin position="444"/>
        <end position="462"/>
    </location>
</feature>
<feature type="domain" description="AAA" evidence="17">
    <location>
        <begin position="537"/>
        <end position="660"/>
    </location>
</feature>
<evidence type="ECO:0000256" key="2">
    <source>
        <dbReference type="ARBA" id="ARBA00008883"/>
    </source>
</evidence>
<keyword evidence="10 15" id="KW-1133">Transmembrane helix</keyword>
<dbReference type="InterPro" id="IPR050445">
    <property type="entry name" value="Bact_polysacc_biosynth/exp"/>
</dbReference>
<dbReference type="PANTHER" id="PTHR32309">
    <property type="entry name" value="TYROSINE-PROTEIN KINASE"/>
    <property type="match status" value="1"/>
</dbReference>
<keyword evidence="4" id="KW-0997">Cell inner membrane</keyword>
<dbReference type="KEGG" id="cid:P73_4056"/>
<dbReference type="OrthoDB" id="230260at2"/>
<keyword evidence="11 15" id="KW-0472">Membrane</keyword>
<evidence type="ECO:0000256" key="7">
    <source>
        <dbReference type="ARBA" id="ARBA00022741"/>
    </source>
</evidence>
<reference evidence="19 20" key="1">
    <citation type="journal article" date="2014" name="Int. J. Syst. Evol. Microbiol.">
        <title>Celeribacter indicus sp. nov., a polycyclic aromatic hydrocarbon-degrading bacterium from deep-sea sediment and reclassification of Huaishuia halophila as Celeribacter halophilus comb. nov.</title>
        <authorList>
            <person name="Lai Q."/>
            <person name="Cao J."/>
            <person name="Yuan J."/>
            <person name="Li F."/>
            <person name="Shao Z."/>
        </authorList>
    </citation>
    <scope>NUCLEOTIDE SEQUENCE [LARGE SCALE GENOMIC DNA]</scope>
    <source>
        <strain evidence="19">P73</strain>
    </source>
</reference>
<organism evidence="19 20">
    <name type="scientific">Celeribacter indicus</name>
    <dbReference type="NCBI Taxonomy" id="1208324"/>
    <lineage>
        <taxon>Bacteria</taxon>
        <taxon>Pseudomonadati</taxon>
        <taxon>Pseudomonadota</taxon>
        <taxon>Alphaproteobacteria</taxon>
        <taxon>Rhodobacterales</taxon>
        <taxon>Roseobacteraceae</taxon>
        <taxon>Celeribacter</taxon>
    </lineage>
</organism>
<evidence type="ECO:0000256" key="4">
    <source>
        <dbReference type="ARBA" id="ARBA00022519"/>
    </source>
</evidence>
<feature type="coiled-coil region" evidence="14">
    <location>
        <begin position="286"/>
        <end position="416"/>
    </location>
</feature>
<keyword evidence="20" id="KW-1185">Reference proteome</keyword>
<dbReference type="Gene3D" id="3.40.50.300">
    <property type="entry name" value="P-loop containing nucleotide triphosphate hydrolases"/>
    <property type="match status" value="1"/>
</dbReference>
<dbReference type="RefSeq" id="WP_052453466.1">
    <property type="nucleotide sequence ID" value="NZ_CP004393.1"/>
</dbReference>
<feature type="domain" description="Polysaccharide chain length determinant N-terminal" evidence="16">
    <location>
        <begin position="15"/>
        <end position="103"/>
    </location>
</feature>
<sequence length="734" mass="81128">MKPMTVETVHETQENEIDLLDLARRIWGSKLHVLAITCVVGLLGFIFAMGTPPTYRADALLQLEEKGGQLVLPTSLSELTGEEPRSAAEIEILRSRFVMGQAVASGHFDWVAEAKTPPVLLNVLFRLGIPVPDLGWFDSFARAGDRLTLEYLEVPPEWLSMPDERPVELVLGEADSFELILPNETRISGRVGEMVRDEAAGFAIRVGSVIGEPGREFTIRQLSEDGAIARLRGRFSVSERGRQTNILELGMVSRDRQDAERELRAITDAYLSQNIARSAAEADSSLSFVESQLPAAEAEVRSAEAALNDYRSEQSAIDLSFEAQSALTQITTLEADLRRLDAREDEVSERYTPNHPVYQQLLAERQRLEDRLAELRNEVNVLPETQREVINLTRDLELAQEVYVQLLNRAQELRVLSASTIGNVRVVDQARTAVEPVAPARARILALSILLGMILGIAYVLIRAALRRGVHDAQEIEATGLPVFATINLMPDATNHRKIKGDLPLHALTHPNDLAIEGFRSLRTSLHFGMLDADTHTVAITSAAPGMGKSFVSTNLGVVAAQAGQRVCLVDADLRMGYLRRYFRIPKVHLGLSDVLCGKATLEDVLVEGPLPDLYLLPSGAFPPNPSELLMRDRFREVLAELDDRFDLTLVDTPPVLAVTDPLIISRAVGATLLVTRFDETPVREIEAVQKQYLNAGLRLNGAVLNAYDPKRATSSAYGYSYSYRYAYGQGKKK</sequence>
<dbReference type="PANTHER" id="PTHR32309:SF32">
    <property type="entry name" value="TYROSINE-PROTEIN KINASE ETK-RELATED"/>
    <property type="match status" value="1"/>
</dbReference>
<dbReference type="InterPro" id="IPR032807">
    <property type="entry name" value="GNVR"/>
</dbReference>
<dbReference type="Pfam" id="PF02706">
    <property type="entry name" value="Wzz"/>
    <property type="match status" value="1"/>
</dbReference>
<dbReference type="STRING" id="1208324.P73_4056"/>
<evidence type="ECO:0000256" key="5">
    <source>
        <dbReference type="ARBA" id="ARBA00022679"/>
    </source>
</evidence>
<evidence type="ECO:0000256" key="14">
    <source>
        <dbReference type="SAM" id="Coils"/>
    </source>
</evidence>
<dbReference type="HOGENOM" id="CLU_009912_0_0_5"/>
<evidence type="ECO:0000256" key="6">
    <source>
        <dbReference type="ARBA" id="ARBA00022692"/>
    </source>
</evidence>
<dbReference type="InterPro" id="IPR005702">
    <property type="entry name" value="Wzc-like_C"/>
</dbReference>
<evidence type="ECO:0000256" key="11">
    <source>
        <dbReference type="ARBA" id="ARBA00023136"/>
    </source>
</evidence>
<feature type="transmembrane region" description="Helical" evidence="15">
    <location>
        <begin position="31"/>
        <end position="50"/>
    </location>
</feature>
<comment type="catalytic activity">
    <reaction evidence="13">
        <text>L-tyrosyl-[protein] + ATP = O-phospho-L-tyrosyl-[protein] + ADP + H(+)</text>
        <dbReference type="Rhea" id="RHEA:10596"/>
        <dbReference type="Rhea" id="RHEA-COMP:10136"/>
        <dbReference type="Rhea" id="RHEA-COMP:20101"/>
        <dbReference type="ChEBI" id="CHEBI:15378"/>
        <dbReference type="ChEBI" id="CHEBI:30616"/>
        <dbReference type="ChEBI" id="CHEBI:46858"/>
        <dbReference type="ChEBI" id="CHEBI:61978"/>
        <dbReference type="ChEBI" id="CHEBI:456216"/>
    </reaction>
</comment>
<evidence type="ECO:0000256" key="12">
    <source>
        <dbReference type="ARBA" id="ARBA00023137"/>
    </source>
</evidence>
<evidence type="ECO:0000256" key="15">
    <source>
        <dbReference type="SAM" id="Phobius"/>
    </source>
</evidence>
<evidence type="ECO:0000256" key="9">
    <source>
        <dbReference type="ARBA" id="ARBA00022840"/>
    </source>
</evidence>
<keyword evidence="5 19" id="KW-0808">Transferase</keyword>
<evidence type="ECO:0000259" key="18">
    <source>
        <dbReference type="Pfam" id="PF13807"/>
    </source>
</evidence>
<dbReference type="GO" id="GO:0004713">
    <property type="term" value="F:protein tyrosine kinase activity"/>
    <property type="evidence" value="ECO:0007669"/>
    <property type="project" value="UniProtKB-KW"/>
</dbReference>
<dbReference type="EMBL" id="CP004393">
    <property type="protein sequence ID" value="AJE48771.1"/>
    <property type="molecule type" value="Genomic_DNA"/>
</dbReference>
<dbReference type="InterPro" id="IPR003856">
    <property type="entry name" value="LPS_length_determ_N"/>
</dbReference>
<dbReference type="NCBIfam" id="TIGR01007">
    <property type="entry name" value="eps_fam"/>
    <property type="match status" value="1"/>
</dbReference>
<evidence type="ECO:0000256" key="10">
    <source>
        <dbReference type="ARBA" id="ARBA00022989"/>
    </source>
</evidence>
<dbReference type="AlphaFoldDB" id="A0A0B5E6X3"/>
<feature type="domain" description="Tyrosine-protein kinase G-rich" evidence="18">
    <location>
        <begin position="384"/>
        <end position="465"/>
    </location>
</feature>
<dbReference type="FunFam" id="3.40.50.300:FF:000527">
    <property type="entry name" value="Tyrosine-protein kinase etk"/>
    <property type="match status" value="1"/>
</dbReference>